<reference evidence="11" key="1">
    <citation type="submission" date="2021-02" db="EMBL/GenBank/DDBJ databases">
        <title>Natrosporangium hydrolyticum gen. nov., sp. nov, a haloalkaliphilic actinobacterium from a soda solonchak soil.</title>
        <authorList>
            <person name="Sorokin D.Y."/>
            <person name="Khijniak T.V."/>
            <person name="Zakharycheva A.P."/>
            <person name="Boueva O.V."/>
            <person name="Ariskina E.V."/>
            <person name="Hahnke R.L."/>
            <person name="Bunk B."/>
            <person name="Sproer C."/>
            <person name="Schumann P."/>
            <person name="Evtushenko L.I."/>
            <person name="Kublanov I.V."/>
        </authorList>
    </citation>
    <scope>NUCLEOTIDE SEQUENCE</scope>
    <source>
        <strain evidence="11">DSM 106523</strain>
    </source>
</reference>
<evidence type="ECO:0000256" key="4">
    <source>
        <dbReference type="ARBA" id="ARBA00022692"/>
    </source>
</evidence>
<comment type="subcellular location">
    <subcellularLocation>
        <location evidence="1">Cell membrane</location>
        <topology evidence="1">Multi-pass membrane protein</topology>
    </subcellularLocation>
</comment>
<evidence type="ECO:0000256" key="2">
    <source>
        <dbReference type="ARBA" id="ARBA00006683"/>
    </source>
</evidence>
<dbReference type="InterPro" id="IPR050445">
    <property type="entry name" value="Bact_polysacc_biosynth/exp"/>
</dbReference>
<keyword evidence="4 9" id="KW-0812">Transmembrane</keyword>
<dbReference type="SUPFAM" id="SSF52540">
    <property type="entry name" value="P-loop containing nucleoside triphosphate hydrolases"/>
    <property type="match status" value="1"/>
</dbReference>
<protein>
    <recommendedName>
        <fullName evidence="10">Polysaccharide chain length determinant N-terminal domain-containing protein</fullName>
    </recommendedName>
</protein>
<accession>A0A895YKT4</accession>
<keyword evidence="7" id="KW-0175">Coiled coil</keyword>
<feature type="region of interest" description="Disordered" evidence="8">
    <location>
        <begin position="485"/>
        <end position="554"/>
    </location>
</feature>
<organism evidence="11 12">
    <name type="scientific">Natronosporangium hydrolyticum</name>
    <dbReference type="NCBI Taxonomy" id="2811111"/>
    <lineage>
        <taxon>Bacteria</taxon>
        <taxon>Bacillati</taxon>
        <taxon>Actinomycetota</taxon>
        <taxon>Actinomycetes</taxon>
        <taxon>Micromonosporales</taxon>
        <taxon>Micromonosporaceae</taxon>
        <taxon>Natronosporangium</taxon>
    </lineage>
</organism>
<dbReference type="KEGG" id="nhy:JQS43_06105"/>
<dbReference type="Gene3D" id="3.40.50.300">
    <property type="entry name" value="P-loop containing nucleotide triphosphate hydrolases"/>
    <property type="match status" value="1"/>
</dbReference>
<feature type="coiled-coil region" evidence="7">
    <location>
        <begin position="139"/>
        <end position="173"/>
    </location>
</feature>
<dbReference type="AlphaFoldDB" id="A0A895YKT4"/>
<evidence type="ECO:0000256" key="8">
    <source>
        <dbReference type="SAM" id="MobiDB-lite"/>
    </source>
</evidence>
<dbReference type="GO" id="GO:0005886">
    <property type="term" value="C:plasma membrane"/>
    <property type="evidence" value="ECO:0007669"/>
    <property type="project" value="UniProtKB-SubCell"/>
</dbReference>
<evidence type="ECO:0000259" key="10">
    <source>
        <dbReference type="Pfam" id="PF02706"/>
    </source>
</evidence>
<dbReference type="InterPro" id="IPR003856">
    <property type="entry name" value="LPS_length_determ_N"/>
</dbReference>
<feature type="transmembrane region" description="Helical" evidence="9">
    <location>
        <begin position="23"/>
        <end position="43"/>
    </location>
</feature>
<dbReference type="Pfam" id="PF02706">
    <property type="entry name" value="Wzz"/>
    <property type="match status" value="1"/>
</dbReference>
<dbReference type="EMBL" id="CP070499">
    <property type="protein sequence ID" value="QSB15903.1"/>
    <property type="molecule type" value="Genomic_DNA"/>
</dbReference>
<keyword evidence="12" id="KW-1185">Reference proteome</keyword>
<dbReference type="PANTHER" id="PTHR32309">
    <property type="entry name" value="TYROSINE-PROTEIN KINASE"/>
    <property type="match status" value="1"/>
</dbReference>
<feature type="domain" description="Polysaccharide chain length determinant N-terminal" evidence="10">
    <location>
        <begin position="12"/>
        <end position="94"/>
    </location>
</feature>
<sequence>MVDQAATPQPTLADLLEWVLRRWWIVVLSILVAGGVSGLAAVLQSPTYASSTLVQVQQVGPESAESRLNLDTEAQVVRSIDTASRVGEMINSTEPPAELARRVNVLVPPNTTFLEISFEAGTPERAQAGAHAFAEAYLAQREETAQQEVNDRIERLSNQIEALRAQQADEQVVLPLLHQQLLLQSEPIRGGDVRSPANLPGQPSSPNRTLYLASGLVAGLLLGLAAALLVHRFDRRVFRAADLPAEVVDQVLLELAGSRPAAQVMGPTTPMGRQFSRLRNVMRANADARSPGGAGSAPGVLLVCGVSAGTAAGFVTANLAAAFARAGERVAVVASDSASAVFEALGVSAGPGRGLADVLAGAVAPGDATVPSPVVNRVSVLRPGRLDEREELTVGETMGVVLRLASGVDRVIIESPPMARSIDAQALGVTASALLLVAECQRTTGPEVAAAVRDFQQVHAPFAGVLLVSPSGRARRGAGPTARIIPSFVDSAGDPAPSADAAPSAGPAKSPAPKPPPPPGQPQPGPRPPASGSPPSAPDDTVVLGRIQSDRGSS</sequence>
<evidence type="ECO:0000256" key="9">
    <source>
        <dbReference type="SAM" id="Phobius"/>
    </source>
</evidence>
<keyword evidence="6 9" id="KW-0472">Membrane</keyword>
<name>A0A895YKT4_9ACTN</name>
<evidence type="ECO:0000256" key="5">
    <source>
        <dbReference type="ARBA" id="ARBA00022989"/>
    </source>
</evidence>
<dbReference type="InterPro" id="IPR027417">
    <property type="entry name" value="P-loop_NTPase"/>
</dbReference>
<dbReference type="PANTHER" id="PTHR32309:SF31">
    <property type="entry name" value="CAPSULAR EXOPOLYSACCHARIDE FAMILY"/>
    <property type="match status" value="1"/>
</dbReference>
<dbReference type="RefSeq" id="WP_239678095.1">
    <property type="nucleotide sequence ID" value="NZ_CP070499.1"/>
</dbReference>
<evidence type="ECO:0000256" key="6">
    <source>
        <dbReference type="ARBA" id="ARBA00023136"/>
    </source>
</evidence>
<feature type="transmembrane region" description="Helical" evidence="9">
    <location>
        <begin position="210"/>
        <end position="230"/>
    </location>
</feature>
<dbReference type="Proteomes" id="UP000662857">
    <property type="component" value="Chromosome"/>
</dbReference>
<evidence type="ECO:0000256" key="1">
    <source>
        <dbReference type="ARBA" id="ARBA00004651"/>
    </source>
</evidence>
<keyword evidence="3" id="KW-1003">Cell membrane</keyword>
<feature type="compositionally biased region" description="Pro residues" evidence="8">
    <location>
        <begin position="510"/>
        <end position="537"/>
    </location>
</feature>
<evidence type="ECO:0000313" key="11">
    <source>
        <dbReference type="EMBL" id="QSB15903.1"/>
    </source>
</evidence>
<evidence type="ECO:0000313" key="12">
    <source>
        <dbReference type="Proteomes" id="UP000662857"/>
    </source>
</evidence>
<evidence type="ECO:0000256" key="3">
    <source>
        <dbReference type="ARBA" id="ARBA00022475"/>
    </source>
</evidence>
<keyword evidence="5 9" id="KW-1133">Transmembrane helix</keyword>
<comment type="similarity">
    <text evidence="2">Belongs to the CpsC/CapA family.</text>
</comment>
<evidence type="ECO:0000256" key="7">
    <source>
        <dbReference type="SAM" id="Coils"/>
    </source>
</evidence>
<feature type="compositionally biased region" description="Low complexity" evidence="8">
    <location>
        <begin position="490"/>
        <end position="509"/>
    </location>
</feature>
<proteinExistence type="inferred from homology"/>
<gene>
    <name evidence="11" type="ORF">JQS43_06105</name>
</gene>